<dbReference type="GO" id="GO:0072686">
    <property type="term" value="C:mitotic spindle"/>
    <property type="evidence" value="ECO:0007669"/>
    <property type="project" value="TreeGrafter"/>
</dbReference>
<reference evidence="3" key="1">
    <citation type="submission" date="2020-11" db="EMBL/GenBank/DDBJ databases">
        <authorList>
            <person name="Tran Van P."/>
        </authorList>
    </citation>
    <scope>NUCLEOTIDE SEQUENCE</scope>
</reference>
<dbReference type="GO" id="GO:0000226">
    <property type="term" value="P:microtubule cytoskeleton organization"/>
    <property type="evidence" value="ECO:0007669"/>
    <property type="project" value="TreeGrafter"/>
</dbReference>
<evidence type="ECO:0000313" key="3">
    <source>
        <dbReference type="EMBL" id="CAD7286142.1"/>
    </source>
</evidence>
<keyword evidence="2" id="KW-0677">Repeat</keyword>
<dbReference type="InterPro" id="IPR036322">
    <property type="entry name" value="WD40_repeat_dom_sf"/>
</dbReference>
<dbReference type="OrthoDB" id="47802at2759"/>
<dbReference type="PANTHER" id="PTHR13720:SF55">
    <property type="entry name" value="ECHINODERM MICROTUBULE-ASSOCIATED PROTEIN-LIKE CG42247"/>
    <property type="match status" value="1"/>
</dbReference>
<evidence type="ECO:0000313" key="4">
    <source>
        <dbReference type="Proteomes" id="UP000678499"/>
    </source>
</evidence>
<dbReference type="AlphaFoldDB" id="A0A7R9GKT7"/>
<accession>A0A7R9GKT7</accession>
<dbReference type="PANTHER" id="PTHR13720">
    <property type="entry name" value="WD-40 REPEAT PROTEIN"/>
    <property type="match status" value="1"/>
</dbReference>
<dbReference type="GO" id="GO:0008017">
    <property type="term" value="F:microtubule binding"/>
    <property type="evidence" value="ECO:0007669"/>
    <property type="project" value="TreeGrafter"/>
</dbReference>
<keyword evidence="4" id="KW-1185">Reference proteome</keyword>
<dbReference type="InterPro" id="IPR050630">
    <property type="entry name" value="WD_repeat_EMAP"/>
</dbReference>
<sequence length="125" mass="13923">MPEIAGGVRSIVCQVPGKSEPGLFVGTTKNLILEGGLQSKFQPLVVGHAKQLWALAVHPSLPVFASAGFDRNILKWKNHKPEWRVQFQSKKCPLLKIVLRFSLNALLQVSMRMGSFSQWVPLMVM</sequence>
<evidence type="ECO:0000256" key="1">
    <source>
        <dbReference type="ARBA" id="ARBA00022574"/>
    </source>
</evidence>
<dbReference type="SUPFAM" id="SSF50978">
    <property type="entry name" value="WD40 repeat-like"/>
    <property type="match status" value="1"/>
</dbReference>
<gene>
    <name evidence="3" type="ORF">NMOB1V02_LOCUS13744</name>
</gene>
<dbReference type="EMBL" id="OA933526">
    <property type="protein sequence ID" value="CAD7286142.1"/>
    <property type="molecule type" value="Genomic_DNA"/>
</dbReference>
<dbReference type="Proteomes" id="UP000678499">
    <property type="component" value="Unassembled WGS sequence"/>
</dbReference>
<organism evidence="3">
    <name type="scientific">Notodromas monacha</name>
    <dbReference type="NCBI Taxonomy" id="399045"/>
    <lineage>
        <taxon>Eukaryota</taxon>
        <taxon>Metazoa</taxon>
        <taxon>Ecdysozoa</taxon>
        <taxon>Arthropoda</taxon>
        <taxon>Crustacea</taxon>
        <taxon>Oligostraca</taxon>
        <taxon>Ostracoda</taxon>
        <taxon>Podocopa</taxon>
        <taxon>Podocopida</taxon>
        <taxon>Cypridocopina</taxon>
        <taxon>Cypridoidea</taxon>
        <taxon>Cyprididae</taxon>
        <taxon>Notodromas</taxon>
    </lineage>
</organism>
<protein>
    <submittedName>
        <fullName evidence="3">Uncharacterized protein</fullName>
    </submittedName>
</protein>
<dbReference type="Gene3D" id="2.130.10.10">
    <property type="entry name" value="YVTN repeat-like/Quinoprotein amine dehydrogenase"/>
    <property type="match status" value="2"/>
</dbReference>
<evidence type="ECO:0000256" key="2">
    <source>
        <dbReference type="ARBA" id="ARBA00022737"/>
    </source>
</evidence>
<dbReference type="EMBL" id="CAJPEX010051489">
    <property type="protein sequence ID" value="CAG0926294.1"/>
    <property type="molecule type" value="Genomic_DNA"/>
</dbReference>
<name>A0A7R9GKT7_9CRUS</name>
<proteinExistence type="predicted"/>
<dbReference type="InterPro" id="IPR015943">
    <property type="entry name" value="WD40/YVTN_repeat-like_dom_sf"/>
</dbReference>
<keyword evidence="1" id="KW-0853">WD repeat</keyword>